<evidence type="ECO:0000313" key="3">
    <source>
        <dbReference type="EMBL" id="HIZ01195.1"/>
    </source>
</evidence>
<organism evidence="3 4">
    <name type="scientific">Candidatus Bacteroides merdipullorum</name>
    <dbReference type="NCBI Taxonomy" id="2838474"/>
    <lineage>
        <taxon>Bacteria</taxon>
        <taxon>Pseudomonadati</taxon>
        <taxon>Bacteroidota</taxon>
        <taxon>Bacteroidia</taxon>
        <taxon>Bacteroidales</taxon>
        <taxon>Bacteroidaceae</taxon>
        <taxon>Bacteroides</taxon>
    </lineage>
</organism>
<dbReference type="InterPro" id="IPR025380">
    <property type="entry name" value="DUF4369"/>
</dbReference>
<feature type="signal peptide" evidence="1">
    <location>
        <begin position="1"/>
        <end position="18"/>
    </location>
</feature>
<dbReference type="Proteomes" id="UP000824023">
    <property type="component" value="Unassembled WGS sequence"/>
</dbReference>
<comment type="caution">
    <text evidence="3">The sequence shown here is derived from an EMBL/GenBank/DDBJ whole genome shotgun (WGS) entry which is preliminary data.</text>
</comment>
<dbReference type="Pfam" id="PF14289">
    <property type="entry name" value="DUF4369"/>
    <property type="match status" value="1"/>
</dbReference>
<sequence>MGKHFWLLPVAAAGLVLAACGTHVMPKGCTLNGHTSMTEYDMAYLTDLQRQRLDSTVLNDGNFSFEVADSVTQPFALIVQLVDNEQADALLEMPLIVENGHISLEIGEYIQTAGTPLNEGIQQFLNELQTCKDELAGRKDITPQEIGIKMSNFYKQQILLNKSNALGHYIYHDYGAHLTPTDREEVKTQLTQSTIN</sequence>
<evidence type="ECO:0000313" key="4">
    <source>
        <dbReference type="Proteomes" id="UP000824023"/>
    </source>
</evidence>
<name>A0A9D2A4A5_9BACE</name>
<accession>A0A9D2A4A5</accession>
<evidence type="ECO:0000259" key="2">
    <source>
        <dbReference type="Pfam" id="PF14289"/>
    </source>
</evidence>
<dbReference type="EMBL" id="DXCK01000046">
    <property type="protein sequence ID" value="HIZ01195.1"/>
    <property type="molecule type" value="Genomic_DNA"/>
</dbReference>
<evidence type="ECO:0000256" key="1">
    <source>
        <dbReference type="SAM" id="SignalP"/>
    </source>
</evidence>
<dbReference type="PROSITE" id="PS51257">
    <property type="entry name" value="PROKAR_LIPOPROTEIN"/>
    <property type="match status" value="1"/>
</dbReference>
<dbReference type="AlphaFoldDB" id="A0A9D2A4A5"/>
<gene>
    <name evidence="3" type="ORF">H9819_02945</name>
</gene>
<protein>
    <submittedName>
        <fullName evidence="3">DUF4369 domain-containing protein</fullName>
    </submittedName>
</protein>
<reference evidence="3" key="2">
    <citation type="submission" date="2021-04" db="EMBL/GenBank/DDBJ databases">
        <authorList>
            <person name="Gilroy R."/>
        </authorList>
    </citation>
    <scope>NUCLEOTIDE SEQUENCE</scope>
    <source>
        <strain evidence="3">ChiHjej12B11-24981</strain>
    </source>
</reference>
<keyword evidence="1" id="KW-0732">Signal</keyword>
<feature type="domain" description="DUF4369" evidence="2">
    <location>
        <begin position="30"/>
        <end position="119"/>
    </location>
</feature>
<feature type="chain" id="PRO_5038498640" evidence="1">
    <location>
        <begin position="19"/>
        <end position="196"/>
    </location>
</feature>
<reference evidence="3" key="1">
    <citation type="journal article" date="2021" name="PeerJ">
        <title>Extensive microbial diversity within the chicken gut microbiome revealed by metagenomics and culture.</title>
        <authorList>
            <person name="Gilroy R."/>
            <person name="Ravi A."/>
            <person name="Getino M."/>
            <person name="Pursley I."/>
            <person name="Horton D.L."/>
            <person name="Alikhan N.F."/>
            <person name="Baker D."/>
            <person name="Gharbi K."/>
            <person name="Hall N."/>
            <person name="Watson M."/>
            <person name="Adriaenssens E.M."/>
            <person name="Foster-Nyarko E."/>
            <person name="Jarju S."/>
            <person name="Secka A."/>
            <person name="Antonio M."/>
            <person name="Oren A."/>
            <person name="Chaudhuri R.R."/>
            <person name="La Ragione R."/>
            <person name="Hildebrand F."/>
            <person name="Pallen M.J."/>
        </authorList>
    </citation>
    <scope>NUCLEOTIDE SEQUENCE</scope>
    <source>
        <strain evidence="3">ChiHjej12B11-24981</strain>
    </source>
</reference>
<proteinExistence type="predicted"/>